<gene>
    <name evidence="4" type="ORF">DUE52_31370</name>
</gene>
<protein>
    <recommendedName>
        <fullName evidence="6">TonB-dependent receptor</fullName>
    </recommendedName>
</protein>
<dbReference type="Gene3D" id="2.40.170.20">
    <property type="entry name" value="TonB-dependent receptor, beta-barrel domain"/>
    <property type="match status" value="1"/>
</dbReference>
<comment type="caution">
    <text evidence="4">The sequence shown here is derived from an EMBL/GenBank/DDBJ whole genome shotgun (WGS) entry which is preliminary data.</text>
</comment>
<evidence type="ECO:0008006" key="6">
    <source>
        <dbReference type="Google" id="ProtNLM"/>
    </source>
</evidence>
<proteinExistence type="predicted"/>
<dbReference type="RefSeq" id="WP_114410097.1">
    <property type="nucleotide sequence ID" value="NZ_QOWE01000041.1"/>
</dbReference>
<evidence type="ECO:0000313" key="4">
    <source>
        <dbReference type="EMBL" id="RCR65567.1"/>
    </source>
</evidence>
<dbReference type="SUPFAM" id="SSF56935">
    <property type="entry name" value="Porins"/>
    <property type="match status" value="1"/>
</dbReference>
<accession>A0A368JD25</accession>
<comment type="subcellular location">
    <subcellularLocation>
        <location evidence="1">Cell outer membrane</location>
    </subcellularLocation>
</comment>
<dbReference type="AlphaFoldDB" id="A0A368JD25"/>
<dbReference type="GO" id="GO:0009279">
    <property type="term" value="C:cell outer membrane"/>
    <property type="evidence" value="ECO:0007669"/>
    <property type="project" value="UniProtKB-SubCell"/>
</dbReference>
<keyword evidence="2" id="KW-0472">Membrane</keyword>
<dbReference type="Proteomes" id="UP000253383">
    <property type="component" value="Unassembled WGS sequence"/>
</dbReference>
<evidence type="ECO:0000256" key="1">
    <source>
        <dbReference type="ARBA" id="ARBA00004442"/>
    </source>
</evidence>
<dbReference type="OrthoDB" id="9812892at2"/>
<name>A0A368JD25_9BACT</name>
<sequence>MRQSADARNPLQQQRAHERTLRLNLQGGWRPANRALRSLDYTLGYSVGRQNGYFQDLITRDIFPISSALSDTTLVAGYGKSEYLNQTRVDGNPKSLYGRLESVWFRQTGNVTHRPIAGTEWNTTVNKGRGRQFDPLTPPRQNYSMGDRPRAFADVPALHQWAWYAEDRMTTNLHGHAWTIQAGVRLDQLSVVQQRRQWQAQLAPRINSRLEVVPGGFLRAGYGWMYKAPTLSYLYPNPTYYDLVNFNYFATDPAERMVVMTTRRIVPDTRSVRSFKARKWEVGFDWASEKSRLN</sequence>
<evidence type="ECO:0000313" key="5">
    <source>
        <dbReference type="Proteomes" id="UP000253383"/>
    </source>
</evidence>
<reference evidence="4 5" key="1">
    <citation type="submission" date="2018-07" db="EMBL/GenBank/DDBJ databases">
        <title>Genome analysis of Larkinella rosea.</title>
        <authorList>
            <person name="Zhou Z."/>
            <person name="Wang G."/>
        </authorList>
    </citation>
    <scope>NUCLEOTIDE SEQUENCE [LARGE SCALE GENOMIC DNA]</scope>
    <source>
        <strain evidence="5">zzj9</strain>
    </source>
</reference>
<evidence type="ECO:0000256" key="3">
    <source>
        <dbReference type="ARBA" id="ARBA00023237"/>
    </source>
</evidence>
<dbReference type="InterPro" id="IPR036942">
    <property type="entry name" value="Beta-barrel_TonB_sf"/>
</dbReference>
<evidence type="ECO:0000256" key="2">
    <source>
        <dbReference type="ARBA" id="ARBA00023136"/>
    </source>
</evidence>
<keyword evidence="5" id="KW-1185">Reference proteome</keyword>
<organism evidence="4 5">
    <name type="scientific">Larkinella punicea</name>
    <dbReference type="NCBI Taxonomy" id="2315727"/>
    <lineage>
        <taxon>Bacteria</taxon>
        <taxon>Pseudomonadati</taxon>
        <taxon>Bacteroidota</taxon>
        <taxon>Cytophagia</taxon>
        <taxon>Cytophagales</taxon>
        <taxon>Spirosomataceae</taxon>
        <taxon>Larkinella</taxon>
    </lineage>
</organism>
<dbReference type="EMBL" id="QOWE01000041">
    <property type="protein sequence ID" value="RCR65567.1"/>
    <property type="molecule type" value="Genomic_DNA"/>
</dbReference>
<keyword evidence="3" id="KW-0998">Cell outer membrane</keyword>